<gene>
    <name evidence="8" type="ORF">BaRGS_00037400</name>
</gene>
<evidence type="ECO:0000256" key="4">
    <source>
        <dbReference type="ARBA" id="ARBA00022759"/>
    </source>
</evidence>
<dbReference type="Pfam" id="PF17917">
    <property type="entry name" value="RT_RNaseH"/>
    <property type="match status" value="1"/>
</dbReference>
<protein>
    <recommendedName>
        <fullName evidence="7">Reverse transcriptase RNase H-like domain-containing protein</fullName>
    </recommendedName>
</protein>
<accession>A0ABD0J8V9</accession>
<feature type="non-terminal residue" evidence="8">
    <location>
        <position position="51"/>
    </location>
</feature>
<proteinExistence type="predicted"/>
<keyword evidence="5" id="KW-0378">Hydrolase</keyword>
<dbReference type="InterPro" id="IPR043502">
    <property type="entry name" value="DNA/RNA_pol_sf"/>
</dbReference>
<evidence type="ECO:0000313" key="8">
    <source>
        <dbReference type="EMBL" id="KAK7466030.1"/>
    </source>
</evidence>
<evidence type="ECO:0000256" key="2">
    <source>
        <dbReference type="ARBA" id="ARBA00022695"/>
    </source>
</evidence>
<keyword evidence="2" id="KW-0548">Nucleotidyltransferase</keyword>
<evidence type="ECO:0000256" key="3">
    <source>
        <dbReference type="ARBA" id="ARBA00022722"/>
    </source>
</evidence>
<evidence type="ECO:0000256" key="5">
    <source>
        <dbReference type="ARBA" id="ARBA00022801"/>
    </source>
</evidence>
<organism evidence="8 9">
    <name type="scientific">Batillaria attramentaria</name>
    <dbReference type="NCBI Taxonomy" id="370345"/>
    <lineage>
        <taxon>Eukaryota</taxon>
        <taxon>Metazoa</taxon>
        <taxon>Spiralia</taxon>
        <taxon>Lophotrochozoa</taxon>
        <taxon>Mollusca</taxon>
        <taxon>Gastropoda</taxon>
        <taxon>Caenogastropoda</taxon>
        <taxon>Sorbeoconcha</taxon>
        <taxon>Cerithioidea</taxon>
        <taxon>Batillariidae</taxon>
        <taxon>Batillaria</taxon>
    </lineage>
</organism>
<evidence type="ECO:0000256" key="6">
    <source>
        <dbReference type="ARBA" id="ARBA00022918"/>
    </source>
</evidence>
<dbReference type="GO" id="GO:0003964">
    <property type="term" value="F:RNA-directed DNA polymerase activity"/>
    <property type="evidence" value="ECO:0007669"/>
    <property type="project" value="UniProtKB-KW"/>
</dbReference>
<dbReference type="SUPFAM" id="SSF56672">
    <property type="entry name" value="DNA/RNA polymerases"/>
    <property type="match status" value="1"/>
</dbReference>
<keyword evidence="3" id="KW-0540">Nuclease</keyword>
<keyword evidence="4" id="KW-0255">Endonuclease</keyword>
<feature type="domain" description="Reverse transcriptase RNase H-like" evidence="7">
    <location>
        <begin position="1"/>
        <end position="47"/>
    </location>
</feature>
<evidence type="ECO:0000256" key="1">
    <source>
        <dbReference type="ARBA" id="ARBA00022679"/>
    </source>
</evidence>
<dbReference type="EMBL" id="JACVVK020000559">
    <property type="protein sequence ID" value="KAK7466030.1"/>
    <property type="molecule type" value="Genomic_DNA"/>
</dbReference>
<evidence type="ECO:0000313" key="9">
    <source>
        <dbReference type="Proteomes" id="UP001519460"/>
    </source>
</evidence>
<dbReference type="InterPro" id="IPR041373">
    <property type="entry name" value="RT_RNaseH"/>
</dbReference>
<dbReference type="GO" id="GO:0004519">
    <property type="term" value="F:endonuclease activity"/>
    <property type="evidence" value="ECO:0007669"/>
    <property type="project" value="UniProtKB-KW"/>
</dbReference>
<dbReference type="AlphaFoldDB" id="A0ABD0J8V9"/>
<keyword evidence="9" id="KW-1185">Reference proteome</keyword>
<keyword evidence="6" id="KW-0695">RNA-directed DNA polymerase</keyword>
<dbReference type="GO" id="GO:0016787">
    <property type="term" value="F:hydrolase activity"/>
    <property type="evidence" value="ECO:0007669"/>
    <property type="project" value="UniProtKB-KW"/>
</dbReference>
<sequence>WATSIFRQYLLGRHFLIESDHQPLSWLSQVKDTNRKLLRWSLELQEFDYEV</sequence>
<reference evidence="8 9" key="1">
    <citation type="journal article" date="2023" name="Sci. Data">
        <title>Genome assembly of the Korean intertidal mud-creeper Batillaria attramentaria.</title>
        <authorList>
            <person name="Patra A.K."/>
            <person name="Ho P.T."/>
            <person name="Jun S."/>
            <person name="Lee S.J."/>
            <person name="Kim Y."/>
            <person name="Won Y.J."/>
        </authorList>
    </citation>
    <scope>NUCLEOTIDE SEQUENCE [LARGE SCALE GENOMIC DNA]</scope>
    <source>
        <strain evidence="8">Wonlab-2016</strain>
    </source>
</reference>
<evidence type="ECO:0000259" key="7">
    <source>
        <dbReference type="Pfam" id="PF17917"/>
    </source>
</evidence>
<feature type="non-terminal residue" evidence="8">
    <location>
        <position position="1"/>
    </location>
</feature>
<name>A0ABD0J8V9_9CAEN</name>
<keyword evidence="1" id="KW-0808">Transferase</keyword>
<dbReference type="Proteomes" id="UP001519460">
    <property type="component" value="Unassembled WGS sequence"/>
</dbReference>
<comment type="caution">
    <text evidence="8">The sequence shown here is derived from an EMBL/GenBank/DDBJ whole genome shotgun (WGS) entry which is preliminary data.</text>
</comment>